<reference evidence="2" key="1">
    <citation type="journal article" date="2014" name="Front. Microbiol.">
        <title>High frequency of phylogenetically diverse reductive dehalogenase-homologous genes in deep subseafloor sedimentary metagenomes.</title>
        <authorList>
            <person name="Kawai M."/>
            <person name="Futagami T."/>
            <person name="Toyoda A."/>
            <person name="Takaki Y."/>
            <person name="Nishi S."/>
            <person name="Hori S."/>
            <person name="Arai W."/>
            <person name="Tsubouchi T."/>
            <person name="Morono Y."/>
            <person name="Uchiyama I."/>
            <person name="Ito T."/>
            <person name="Fujiyama A."/>
            <person name="Inagaki F."/>
            <person name="Takami H."/>
        </authorList>
    </citation>
    <scope>NUCLEOTIDE SEQUENCE</scope>
    <source>
        <strain evidence="2">Expedition CK06-06</strain>
    </source>
</reference>
<feature type="non-terminal residue" evidence="2">
    <location>
        <position position="1"/>
    </location>
</feature>
<name>X0T453_9ZZZZ</name>
<proteinExistence type="predicted"/>
<evidence type="ECO:0000256" key="1">
    <source>
        <dbReference type="SAM" id="MobiDB-lite"/>
    </source>
</evidence>
<comment type="caution">
    <text evidence="2">The sequence shown here is derived from an EMBL/GenBank/DDBJ whole genome shotgun (WGS) entry which is preliminary data.</text>
</comment>
<sequence>SSLVEHESFWGIDYGTDAGRWTARDGAIYQSTALVDQNVGSRAYPIYLATGAPTWLVKNCDPNACECSNTVAPGVAYTGCWQIDMSIGSSGQGPFTETFYLAERANLEPGPSNYQDGSGGAPGGVSREIDIMETRWQPLGPQANCPSAGNTQWSSTFKNQLMGKWTDVGGAPTTGFVTFGCLIRDKSMWMYGYTQAGKLWYSSDEIKNDNAAYIQKNPFVPYIGTWADQGTGAGGFETGYKNFVYLGQDDSKIAGKNPKDNPEAFGPALTTSRMSRL</sequence>
<dbReference type="EMBL" id="BARS01017850">
    <property type="protein sequence ID" value="GAF87984.1"/>
    <property type="molecule type" value="Genomic_DNA"/>
</dbReference>
<feature type="region of interest" description="Disordered" evidence="1">
    <location>
        <begin position="254"/>
        <end position="277"/>
    </location>
</feature>
<evidence type="ECO:0000313" key="2">
    <source>
        <dbReference type="EMBL" id="GAF87984.1"/>
    </source>
</evidence>
<gene>
    <name evidence="2" type="ORF">S01H1_29135</name>
</gene>
<dbReference type="AlphaFoldDB" id="X0T453"/>
<feature type="non-terminal residue" evidence="2">
    <location>
        <position position="277"/>
    </location>
</feature>
<protein>
    <submittedName>
        <fullName evidence="2">Uncharacterized protein</fullName>
    </submittedName>
</protein>
<organism evidence="2">
    <name type="scientific">marine sediment metagenome</name>
    <dbReference type="NCBI Taxonomy" id="412755"/>
    <lineage>
        <taxon>unclassified sequences</taxon>
        <taxon>metagenomes</taxon>
        <taxon>ecological metagenomes</taxon>
    </lineage>
</organism>
<accession>X0T453</accession>